<proteinExistence type="predicted"/>
<evidence type="ECO:0000313" key="2">
    <source>
        <dbReference type="Proteomes" id="UP000663935"/>
    </source>
</evidence>
<name>A0ABX7SYG9_9FLAO</name>
<keyword evidence="2" id="KW-1185">Reference proteome</keyword>
<organism evidence="1 2">
    <name type="scientific">Polaribacter batillariae</name>
    <dbReference type="NCBI Taxonomy" id="2808900"/>
    <lineage>
        <taxon>Bacteria</taxon>
        <taxon>Pseudomonadati</taxon>
        <taxon>Bacteroidota</taxon>
        <taxon>Flavobacteriia</taxon>
        <taxon>Flavobacteriales</taxon>
        <taxon>Flavobacteriaceae</taxon>
    </lineage>
</organism>
<evidence type="ECO:0000313" key="1">
    <source>
        <dbReference type="EMBL" id="QTD39272.1"/>
    </source>
</evidence>
<dbReference type="Proteomes" id="UP000663935">
    <property type="component" value="Chromosome"/>
</dbReference>
<reference evidence="1 2" key="1">
    <citation type="submission" date="2021-03" db="EMBL/GenBank/DDBJ databases">
        <title>Complete genome of Polaribacter_sp.G4M1.</title>
        <authorList>
            <person name="Jeong S.W."/>
            <person name="Bae J.W."/>
        </authorList>
    </citation>
    <scope>NUCLEOTIDE SEQUENCE [LARGE SCALE GENOMIC DNA]</scope>
    <source>
        <strain evidence="1 2">G4M1</strain>
    </source>
</reference>
<accession>A0ABX7SYG9</accession>
<gene>
    <name evidence="1" type="ORF">JL193_04460</name>
</gene>
<dbReference type="EMBL" id="CP071795">
    <property type="protein sequence ID" value="QTD39272.1"/>
    <property type="molecule type" value="Genomic_DNA"/>
</dbReference>
<dbReference type="RefSeq" id="WP_207973379.1">
    <property type="nucleotide sequence ID" value="NZ_CP071795.1"/>
</dbReference>
<protein>
    <submittedName>
        <fullName evidence="1">Uncharacterized protein</fullName>
    </submittedName>
</protein>
<sequence length="199" mass="22827">MGFKIVYIIYAIKTFSSAAYSNGYIIGSSDNKRFGSYNLTNKTSVEKFEYPKGKGILSDQYCFQSHPSKNFVVGVQLYSKIISILEINNNNLHLKELVWWQNTNKQLQSGNEITKQISSLEDKNCFLDVATTKDYIYVLYSGKPYGNTKASVGKSYLSNLIYVFNWKGEPVKKFKLDKEVISITIDKKIRLYMQVLSKI</sequence>
<dbReference type="Pfam" id="PF15869">
    <property type="entry name" value="TolB_like"/>
    <property type="match status" value="1"/>
</dbReference>